<proteinExistence type="predicted"/>
<feature type="region of interest" description="Disordered" evidence="1">
    <location>
        <begin position="149"/>
        <end position="169"/>
    </location>
</feature>
<name>M1DLJ8_SOLTU</name>
<dbReference type="AlphaFoldDB" id="M1DLJ8"/>
<feature type="region of interest" description="Disordered" evidence="1">
    <location>
        <begin position="104"/>
        <end position="128"/>
    </location>
</feature>
<evidence type="ECO:0000256" key="1">
    <source>
        <dbReference type="SAM" id="MobiDB-lite"/>
    </source>
</evidence>
<dbReference type="Gramene" id="PGSC0003DMT400090948">
    <property type="protein sequence ID" value="PGSC0003DMT400090948"/>
    <property type="gene ID" value="PGSC0003DMG400040519"/>
</dbReference>
<feature type="compositionally biased region" description="Basic and acidic residues" evidence="1">
    <location>
        <begin position="104"/>
        <end position="113"/>
    </location>
</feature>
<reference evidence="2" key="2">
    <citation type="submission" date="2015-06" db="UniProtKB">
        <authorList>
            <consortium name="EnsemblPlants"/>
        </authorList>
    </citation>
    <scope>IDENTIFICATION</scope>
    <source>
        <strain evidence="2">DM1-3 516 R44</strain>
    </source>
</reference>
<dbReference type="EnsemblPlants" id="PGSC0003DMT400090948">
    <property type="protein sequence ID" value="PGSC0003DMT400090948"/>
    <property type="gene ID" value="PGSC0003DMG400040519"/>
</dbReference>
<reference evidence="3" key="1">
    <citation type="journal article" date="2011" name="Nature">
        <title>Genome sequence and analysis of the tuber crop potato.</title>
        <authorList>
            <consortium name="The Potato Genome Sequencing Consortium"/>
        </authorList>
    </citation>
    <scope>NUCLEOTIDE SEQUENCE [LARGE SCALE GENOMIC DNA]</scope>
    <source>
        <strain evidence="3">cv. DM1-3 516 R44</strain>
    </source>
</reference>
<sequence length="169" mass="19569">MCQYQRNHQETVGRTRDRRWGSIVKAQMLMVSDPTHDRPVQSMVGPMHHRSDHRLTHKPYSPKIIQTWSKKKRKKSTKPLKNKQQMYLRVLKSTRKHRYIAKEHVRKGGEEMGRTGVPGALRGAGRQPSKFRGLAGALWLARRARAQSSEELLWRSDRRGTPSPCPGEL</sequence>
<protein>
    <submittedName>
        <fullName evidence="2">Polyprotein</fullName>
    </submittedName>
</protein>
<organism evidence="2 3">
    <name type="scientific">Solanum tuberosum</name>
    <name type="common">Potato</name>
    <dbReference type="NCBI Taxonomy" id="4113"/>
    <lineage>
        <taxon>Eukaryota</taxon>
        <taxon>Viridiplantae</taxon>
        <taxon>Streptophyta</taxon>
        <taxon>Embryophyta</taxon>
        <taxon>Tracheophyta</taxon>
        <taxon>Spermatophyta</taxon>
        <taxon>Magnoliopsida</taxon>
        <taxon>eudicotyledons</taxon>
        <taxon>Gunneridae</taxon>
        <taxon>Pentapetalae</taxon>
        <taxon>asterids</taxon>
        <taxon>lamiids</taxon>
        <taxon>Solanales</taxon>
        <taxon>Solanaceae</taxon>
        <taxon>Solanoideae</taxon>
        <taxon>Solaneae</taxon>
        <taxon>Solanum</taxon>
    </lineage>
</organism>
<evidence type="ECO:0000313" key="2">
    <source>
        <dbReference type="EnsemblPlants" id="PGSC0003DMT400090948"/>
    </source>
</evidence>
<dbReference type="HOGENOM" id="CLU_1581243_0_0_1"/>
<dbReference type="InParanoid" id="M1DLJ8"/>
<accession>M1DLJ8</accession>
<evidence type="ECO:0000313" key="3">
    <source>
        <dbReference type="Proteomes" id="UP000011115"/>
    </source>
</evidence>
<keyword evidence="3" id="KW-1185">Reference proteome</keyword>
<dbReference type="PaxDb" id="4113-PGSC0003DMT400090948"/>
<dbReference type="Proteomes" id="UP000011115">
    <property type="component" value="Unassembled WGS sequence"/>
</dbReference>